<evidence type="ECO:0000256" key="8">
    <source>
        <dbReference type="ARBA" id="ARBA00066694"/>
    </source>
</evidence>
<dbReference type="SUPFAM" id="SSF56645">
    <property type="entry name" value="Acyl-CoA dehydrogenase NM domain-like"/>
    <property type="match status" value="1"/>
</dbReference>
<organism evidence="15 16">
    <name type="scientific">Parendozoicomonas haliclonae</name>
    <dbReference type="NCBI Taxonomy" id="1960125"/>
    <lineage>
        <taxon>Bacteria</taxon>
        <taxon>Pseudomonadati</taxon>
        <taxon>Pseudomonadota</taxon>
        <taxon>Gammaproteobacteria</taxon>
        <taxon>Oceanospirillales</taxon>
        <taxon>Endozoicomonadaceae</taxon>
        <taxon>Parendozoicomonas</taxon>
    </lineage>
</organism>
<reference evidence="15 16" key="1">
    <citation type="submission" date="2017-03" db="EMBL/GenBank/DDBJ databases">
        <authorList>
            <person name="Afonso C.L."/>
            <person name="Miller P.J."/>
            <person name="Scott M.A."/>
            <person name="Spackman E."/>
            <person name="Goraichik I."/>
            <person name="Dimitrov K.M."/>
            <person name="Suarez D.L."/>
            <person name="Swayne D.E."/>
        </authorList>
    </citation>
    <scope>NUCLEOTIDE SEQUENCE [LARGE SCALE GENOMIC DNA]</scope>
    <source>
        <strain evidence="15">SB41UT1</strain>
    </source>
</reference>
<dbReference type="GO" id="GO:0050660">
    <property type="term" value="F:flavin adenine dinucleotide binding"/>
    <property type="evidence" value="ECO:0007669"/>
    <property type="project" value="InterPro"/>
</dbReference>
<evidence type="ECO:0000256" key="2">
    <source>
        <dbReference type="ARBA" id="ARBA00009347"/>
    </source>
</evidence>
<proteinExistence type="inferred from homology"/>
<evidence type="ECO:0000256" key="9">
    <source>
        <dbReference type="ARBA" id="ARBA00069043"/>
    </source>
</evidence>
<protein>
    <recommendedName>
        <fullName evidence="9">3-methylmercaptopropionyl-CoA dehydrogenase</fullName>
        <ecNumber evidence="8">1.3.99.41</ecNumber>
    </recommendedName>
</protein>
<gene>
    <name evidence="15" type="primary">mmgC_4</name>
    <name evidence="15" type="ORF">EHSB41UT_01667</name>
</gene>
<dbReference type="InterPro" id="IPR046373">
    <property type="entry name" value="Acyl-CoA_Oxase/DH_mid-dom_sf"/>
</dbReference>
<dbReference type="SUPFAM" id="SSF47203">
    <property type="entry name" value="Acyl-CoA dehydrogenase C-terminal domain-like"/>
    <property type="match status" value="1"/>
</dbReference>
<dbReference type="GO" id="GO:0016627">
    <property type="term" value="F:oxidoreductase activity, acting on the CH-CH group of donors"/>
    <property type="evidence" value="ECO:0007669"/>
    <property type="project" value="InterPro"/>
</dbReference>
<feature type="domain" description="Acyl-CoA dehydrogenase/oxidase N-terminal" evidence="13">
    <location>
        <begin position="82"/>
        <end position="160"/>
    </location>
</feature>
<dbReference type="Proteomes" id="UP000196573">
    <property type="component" value="Unassembled WGS sequence"/>
</dbReference>
<evidence type="ECO:0000256" key="6">
    <source>
        <dbReference type="ARBA" id="ARBA00051388"/>
    </source>
</evidence>
<dbReference type="EMBL" id="FWPT01000003">
    <property type="protein sequence ID" value="SMA43798.1"/>
    <property type="molecule type" value="Genomic_DNA"/>
</dbReference>
<dbReference type="Gene3D" id="1.20.140.10">
    <property type="entry name" value="Butyryl-CoA Dehydrogenase, subunit A, domain 3"/>
    <property type="match status" value="1"/>
</dbReference>
<dbReference type="PANTHER" id="PTHR42803:SF1">
    <property type="entry name" value="BROAD-SPECIFICITY LINEAR ACYL-COA DEHYDROGENASE FADE5"/>
    <property type="match status" value="1"/>
</dbReference>
<evidence type="ECO:0000256" key="7">
    <source>
        <dbReference type="ARBA" id="ARBA00058683"/>
    </source>
</evidence>
<comment type="catalytic activity">
    <reaction evidence="6">
        <text>3-(methylsulfanyl)propanoyl-CoA + oxidized [electron-transfer flavoprotein] + H(+) = 3-(methylsulfanyl)acryloyl-CoA + reduced [electron-transfer flavoprotein]</text>
        <dbReference type="Rhea" id="RHEA:52612"/>
        <dbReference type="Rhea" id="RHEA-COMP:10685"/>
        <dbReference type="Rhea" id="RHEA-COMP:10686"/>
        <dbReference type="ChEBI" id="CHEBI:15378"/>
        <dbReference type="ChEBI" id="CHEBI:57692"/>
        <dbReference type="ChEBI" id="CHEBI:58307"/>
        <dbReference type="ChEBI" id="CHEBI:82815"/>
        <dbReference type="ChEBI" id="CHEBI:84994"/>
        <dbReference type="EC" id="1.3.99.41"/>
    </reaction>
    <physiologicalReaction direction="left-to-right" evidence="6">
        <dbReference type="Rhea" id="RHEA:52613"/>
    </physiologicalReaction>
</comment>
<dbReference type="InterPro" id="IPR013786">
    <property type="entry name" value="AcylCoA_DH/ox_N"/>
</dbReference>
<name>A0A1X7AHX7_9GAMM</name>
<keyword evidence="3 10" id="KW-0285">Flavoprotein</keyword>
<dbReference type="InterPro" id="IPR052166">
    <property type="entry name" value="Diverse_Acyl-CoA_DH"/>
</dbReference>
<evidence type="ECO:0000313" key="16">
    <source>
        <dbReference type="Proteomes" id="UP000196573"/>
    </source>
</evidence>
<dbReference type="InterPro" id="IPR025878">
    <property type="entry name" value="Acyl-CoA_dh-like_C_dom"/>
</dbReference>
<feature type="domain" description="Acyl-CoA dehydrogenase/oxidase C-terminal" evidence="11">
    <location>
        <begin position="284"/>
        <end position="452"/>
    </location>
</feature>
<dbReference type="Pfam" id="PF02771">
    <property type="entry name" value="Acyl-CoA_dh_N"/>
    <property type="match status" value="1"/>
</dbReference>
<comment type="function">
    <text evidence="7">Involved in the assimilation of dimethylsulphoniopropionate (DMSP), an important compound in the fixation of carbon in marine phytoplankton, by mediating the conversion of 3-(methylthio)propanoyl-CoA (MMPA-CoA) to 3-(methylthio)acryloyl-CoA (MTA-CoA).</text>
</comment>
<evidence type="ECO:0000256" key="5">
    <source>
        <dbReference type="ARBA" id="ARBA00023002"/>
    </source>
</evidence>
<dbReference type="Gene3D" id="1.10.540.10">
    <property type="entry name" value="Acyl-CoA dehydrogenase/oxidase, N-terminal domain"/>
    <property type="match status" value="1"/>
</dbReference>
<evidence type="ECO:0000256" key="4">
    <source>
        <dbReference type="ARBA" id="ARBA00022827"/>
    </source>
</evidence>
<evidence type="ECO:0000259" key="12">
    <source>
        <dbReference type="Pfam" id="PF02770"/>
    </source>
</evidence>
<dbReference type="Gene3D" id="2.40.110.10">
    <property type="entry name" value="Butyryl-CoA Dehydrogenase, subunit A, domain 2"/>
    <property type="match status" value="1"/>
</dbReference>
<evidence type="ECO:0000259" key="11">
    <source>
        <dbReference type="Pfam" id="PF00441"/>
    </source>
</evidence>
<dbReference type="OrthoDB" id="9764895at2"/>
<feature type="domain" description="Acyl-CoA oxidase/dehydrogenase middle" evidence="12">
    <location>
        <begin position="165"/>
        <end position="272"/>
    </location>
</feature>
<dbReference type="EC" id="1.3.99.41" evidence="8"/>
<sequence length="594" mass="65250">MSAHYQAPLRDIRFLINELLQGGRTDEIEKFSEVTPDLIDAILEEGARICENEFLAANAPGDEQGCTYHPDTRSVTTPNEYKQAYKAFAEGGWLSMALDEAYGGQAMPHLLGFVMEEMSCSANMSLSMYPGLTIGAMNLISAHASEELKHKYLPRMATGEWTGTMCLTEPQCGTDLGLIKSKAVPNDDGSFALTGNKIWITSGEHDLADNIIHLVLAKLPDAPSGVKGISLFLVPKFLGEEAKDENRNPIWCTGLEHKMGIKGSATCFISLEEATGWLVGEPHRGLHAMFTMMNDARLMVGLQGLGASVSAYQTALAFAKERQQSRSVTGPKQPNQPADTITVHPDVRRMLLRQKTMIEANRALAYWTGMHIDVARHHKDPDQRQAADDFVQLLTPIVKAHLTDEGSTCCNLAIQTLGGSGYTKDWGIEQLARDVRITRIYEGTNGIQALDLVGRKLPSNGGRAMRSLLSLINDDIAKLEQQPHSEQVRHALQDLQTATLWLSKEGLKDPEQAAQAASPFLRLMGLTLGGWLWLKMAALAKEALDKGSSEAAFYNAKIKSAAFFLSKVLPETRLLLKEIEAGKEPLMAFLDEEF</sequence>
<keyword evidence="5 10" id="KW-0560">Oxidoreductase</keyword>
<dbReference type="FunFam" id="2.40.110.10:FF:000031">
    <property type="entry name" value="Acyl-CoA dehydrogenase, putative"/>
    <property type="match status" value="1"/>
</dbReference>
<comment type="similarity">
    <text evidence="2 10">Belongs to the acyl-CoA dehydrogenase family.</text>
</comment>
<dbReference type="InterPro" id="IPR037069">
    <property type="entry name" value="AcylCoA_DH/ox_N_sf"/>
</dbReference>
<keyword evidence="4 10" id="KW-0274">FAD</keyword>
<dbReference type="InterPro" id="IPR006091">
    <property type="entry name" value="Acyl-CoA_Oxase/DH_mid-dom"/>
</dbReference>
<accession>A0A1X7AHX7</accession>
<evidence type="ECO:0000259" key="13">
    <source>
        <dbReference type="Pfam" id="PF02771"/>
    </source>
</evidence>
<dbReference type="PANTHER" id="PTHR42803">
    <property type="entry name" value="ACYL-COA DEHYDROGENASE"/>
    <property type="match status" value="1"/>
</dbReference>
<dbReference type="RefSeq" id="WP_087108741.1">
    <property type="nucleotide sequence ID" value="NZ_CBCSCN010000008.1"/>
</dbReference>
<dbReference type="InterPro" id="IPR009100">
    <property type="entry name" value="AcylCoA_DH/oxidase_NM_dom_sf"/>
</dbReference>
<dbReference type="AlphaFoldDB" id="A0A1X7AHX7"/>
<evidence type="ECO:0000259" key="14">
    <source>
        <dbReference type="Pfam" id="PF12806"/>
    </source>
</evidence>
<evidence type="ECO:0000256" key="1">
    <source>
        <dbReference type="ARBA" id="ARBA00001974"/>
    </source>
</evidence>
<keyword evidence="16" id="KW-1185">Reference proteome</keyword>
<dbReference type="InterPro" id="IPR036250">
    <property type="entry name" value="AcylCo_DH-like_C"/>
</dbReference>
<dbReference type="InterPro" id="IPR009075">
    <property type="entry name" value="AcylCo_DH/oxidase_C"/>
</dbReference>
<dbReference type="Pfam" id="PF00441">
    <property type="entry name" value="Acyl-CoA_dh_1"/>
    <property type="match status" value="1"/>
</dbReference>
<evidence type="ECO:0000313" key="15">
    <source>
        <dbReference type="EMBL" id="SMA43798.1"/>
    </source>
</evidence>
<dbReference type="Pfam" id="PF02770">
    <property type="entry name" value="Acyl-CoA_dh_M"/>
    <property type="match status" value="1"/>
</dbReference>
<dbReference type="Pfam" id="PF12806">
    <property type="entry name" value="Acyl-CoA_dh_C"/>
    <property type="match status" value="1"/>
</dbReference>
<evidence type="ECO:0000256" key="3">
    <source>
        <dbReference type="ARBA" id="ARBA00022630"/>
    </source>
</evidence>
<comment type="cofactor">
    <cofactor evidence="1 10">
        <name>FAD</name>
        <dbReference type="ChEBI" id="CHEBI:57692"/>
    </cofactor>
</comment>
<feature type="domain" description="Acetyl-CoA dehydrogenase-like C-terminal" evidence="14">
    <location>
        <begin position="471"/>
        <end position="588"/>
    </location>
</feature>
<evidence type="ECO:0000256" key="10">
    <source>
        <dbReference type="RuleBase" id="RU362125"/>
    </source>
</evidence>